<keyword evidence="2" id="KW-0378">Hydrolase</keyword>
<dbReference type="Pfam" id="PF00557">
    <property type="entry name" value="Peptidase_M24"/>
    <property type="match status" value="1"/>
</dbReference>
<gene>
    <name evidence="5" type="ORF">HINF_LOCUS49299</name>
</gene>
<dbReference type="Gene3D" id="3.40.350.10">
    <property type="entry name" value="Creatinase/prolidase N-terminal domain"/>
    <property type="match status" value="1"/>
</dbReference>
<evidence type="ECO:0000259" key="4">
    <source>
        <dbReference type="Pfam" id="PF00557"/>
    </source>
</evidence>
<organism evidence="5 6">
    <name type="scientific">Hexamita inflata</name>
    <dbReference type="NCBI Taxonomy" id="28002"/>
    <lineage>
        <taxon>Eukaryota</taxon>
        <taxon>Metamonada</taxon>
        <taxon>Diplomonadida</taxon>
        <taxon>Hexamitidae</taxon>
        <taxon>Hexamitinae</taxon>
        <taxon>Hexamita</taxon>
    </lineage>
</organism>
<dbReference type="PANTHER" id="PTHR46112:SF2">
    <property type="entry name" value="XAA-PRO AMINOPEPTIDASE P-RELATED"/>
    <property type="match status" value="1"/>
</dbReference>
<evidence type="ECO:0000256" key="3">
    <source>
        <dbReference type="RuleBase" id="RU000590"/>
    </source>
</evidence>
<sequence length="542" mass="60942">MTSPTPMLYYSNSSDPNFLHASKFSAPDNMICLVLKDKTLLYASDLEFGRAKQQSSCTVVSLSDYDEQKTIGDKIAKILSENGVTALYVTESFSCKLFEELSKSVQVKVFEGQIGERRAKTASEIENIKLANNASVASYKMIQQILRESTIGENDVLMYKNSVLTCEYLQQQVEITCILNNANSLETIVACGIHGTDPHCHGYGPVYAHQLIVCDIYPRHKSNYFGDMTRTFLKGTPTEAQTKLYETVLQVHDECINMSALNVSYKSIADHCMKKLAELGYEKKFVNGTYVGMMHGLGHGVGLEIHEEPRVNTRSESVIEKGDVFTIEPGLYYPEIGGACESRTVCSLTKTETFTSARISGTNGSSSERDLFDIQNQVFDINCEMLKMGLKQIVILLAKMRPQIIQFNLNYGQFTKTITQLSSNSPIVCTKEGYQTPVYNHQSNSIYDSLFQYLFAQVPSPNMFLAFQISNTEFPPVTSEVLNSKTLHTYIVQSHYSITLKLSQNQWFLVIIRLLTQSYRSQLQLAVLPLCFLVQFPLNFAF</sequence>
<proteinExistence type="inferred from homology"/>
<evidence type="ECO:0000256" key="2">
    <source>
        <dbReference type="ARBA" id="ARBA00022801"/>
    </source>
</evidence>
<keyword evidence="1 3" id="KW-0479">Metal-binding</keyword>
<dbReference type="PANTHER" id="PTHR46112">
    <property type="entry name" value="AMINOPEPTIDASE"/>
    <property type="match status" value="1"/>
</dbReference>
<evidence type="ECO:0000313" key="5">
    <source>
        <dbReference type="EMBL" id="CAL6060592.1"/>
    </source>
</evidence>
<name>A0ABP1KFC0_9EUKA</name>
<keyword evidence="6" id="KW-1185">Reference proteome</keyword>
<accession>A0ABP1KFC0</accession>
<dbReference type="Gene3D" id="3.90.230.10">
    <property type="entry name" value="Creatinase/methionine aminopeptidase superfamily"/>
    <property type="match status" value="1"/>
</dbReference>
<dbReference type="InterPro" id="IPR001131">
    <property type="entry name" value="Peptidase_M24B_aminopep-P_CS"/>
</dbReference>
<feature type="domain" description="Peptidase M24" evidence="4">
    <location>
        <begin position="129"/>
        <end position="339"/>
    </location>
</feature>
<dbReference type="SUPFAM" id="SSF55920">
    <property type="entry name" value="Creatinase/aminopeptidase"/>
    <property type="match status" value="1"/>
</dbReference>
<dbReference type="InterPro" id="IPR029149">
    <property type="entry name" value="Creatin/AminoP/Spt16_N"/>
</dbReference>
<comment type="similarity">
    <text evidence="3">Belongs to the peptidase M24B family.</text>
</comment>
<dbReference type="Proteomes" id="UP001642409">
    <property type="component" value="Unassembled WGS sequence"/>
</dbReference>
<dbReference type="InterPro" id="IPR050659">
    <property type="entry name" value="Peptidase_M24B"/>
</dbReference>
<comment type="caution">
    <text evidence="5">The sequence shown here is derived from an EMBL/GenBank/DDBJ whole genome shotgun (WGS) entry which is preliminary data.</text>
</comment>
<dbReference type="EMBL" id="CAXDID020000231">
    <property type="protein sequence ID" value="CAL6060592.1"/>
    <property type="molecule type" value="Genomic_DNA"/>
</dbReference>
<dbReference type="PROSITE" id="PS00491">
    <property type="entry name" value="PROLINE_PEPTIDASE"/>
    <property type="match status" value="1"/>
</dbReference>
<reference evidence="5 6" key="1">
    <citation type="submission" date="2024-07" db="EMBL/GenBank/DDBJ databases">
        <authorList>
            <person name="Akdeniz Z."/>
        </authorList>
    </citation>
    <scope>NUCLEOTIDE SEQUENCE [LARGE SCALE GENOMIC DNA]</scope>
</reference>
<evidence type="ECO:0000313" key="6">
    <source>
        <dbReference type="Proteomes" id="UP001642409"/>
    </source>
</evidence>
<dbReference type="InterPro" id="IPR000994">
    <property type="entry name" value="Pept_M24"/>
</dbReference>
<evidence type="ECO:0000256" key="1">
    <source>
        <dbReference type="ARBA" id="ARBA00022723"/>
    </source>
</evidence>
<dbReference type="InterPro" id="IPR036005">
    <property type="entry name" value="Creatinase/aminopeptidase-like"/>
</dbReference>
<protein>
    <submittedName>
        <fullName evidence="5">Xaa-Pro_aminopeptidase</fullName>
    </submittedName>
</protein>